<feature type="transmembrane region" description="Helical" evidence="1">
    <location>
        <begin position="167"/>
        <end position="186"/>
    </location>
</feature>
<protein>
    <submittedName>
        <fullName evidence="2">Uncharacterized protein</fullName>
    </submittedName>
</protein>
<accession>A0A7R9QKP6</accession>
<organism evidence="2">
    <name type="scientific">Oppiella nova</name>
    <dbReference type="NCBI Taxonomy" id="334625"/>
    <lineage>
        <taxon>Eukaryota</taxon>
        <taxon>Metazoa</taxon>
        <taxon>Ecdysozoa</taxon>
        <taxon>Arthropoda</taxon>
        <taxon>Chelicerata</taxon>
        <taxon>Arachnida</taxon>
        <taxon>Acari</taxon>
        <taxon>Acariformes</taxon>
        <taxon>Sarcoptiformes</taxon>
        <taxon>Oribatida</taxon>
        <taxon>Brachypylina</taxon>
        <taxon>Oppioidea</taxon>
        <taxon>Oppiidae</taxon>
        <taxon>Oppiella</taxon>
    </lineage>
</organism>
<evidence type="ECO:0000256" key="1">
    <source>
        <dbReference type="SAM" id="Phobius"/>
    </source>
</evidence>
<proteinExistence type="predicted"/>
<feature type="transmembrane region" description="Helical" evidence="1">
    <location>
        <begin position="206"/>
        <end position="229"/>
    </location>
</feature>
<evidence type="ECO:0000313" key="3">
    <source>
        <dbReference type="Proteomes" id="UP000728032"/>
    </source>
</evidence>
<feature type="transmembrane region" description="Helical" evidence="1">
    <location>
        <begin position="273"/>
        <end position="298"/>
    </location>
</feature>
<keyword evidence="1" id="KW-0472">Membrane</keyword>
<sequence>MIKPMDYNTDEKGFALKSRAYNVDTKSRGKSHQKLSDNTDNDSTKFSYKDRESGLCHLLFMQLIFGVTYCGNCPYFDNYRAKKTMFIIYDCVTIVSFALFEWYAFSDDMFTRIFMVTKNKGVLKILFHFAGISLMIEFFSIKGMLLKNGWKLIKAIRHTGSANIARCHTYKIMLFLMIEALFSAIFLPVHFTDFDNSSITKEKYKFVGFVIVGLFYSMNKFSVTSLMLFMANTIQKQIKDWTLNLRTRTIKIQVLCEGIWALRNQLETINDMIGVIMLIKVFANAIFMSTCVCVVSLVGIPVNAIIGIIGFGLISVSDIVSVCYVSQLMINSMADLCKEVEKILILDSGYGDGGRVDYYKQLNIIMSMRESIKLKVLSLFDLKTVTILAIMGYMATPVEYIVDENGFSISNIDLEANGNPTTKALTQRSGTPEKYKCTEAEKRSGLCRLLKIQMAFGVSYCGNCPIFNNYV</sequence>
<feature type="transmembrane region" description="Helical" evidence="1">
    <location>
        <begin position="304"/>
        <end position="325"/>
    </location>
</feature>
<feature type="transmembrane region" description="Helical" evidence="1">
    <location>
        <begin position="125"/>
        <end position="146"/>
    </location>
</feature>
<feature type="transmembrane region" description="Helical" evidence="1">
    <location>
        <begin position="86"/>
        <end position="105"/>
    </location>
</feature>
<dbReference type="EMBL" id="OC917711">
    <property type="protein sequence ID" value="CAD7647801.1"/>
    <property type="molecule type" value="Genomic_DNA"/>
</dbReference>
<feature type="non-terminal residue" evidence="2">
    <location>
        <position position="1"/>
    </location>
</feature>
<keyword evidence="1" id="KW-0812">Transmembrane</keyword>
<reference evidence="2" key="1">
    <citation type="submission" date="2020-11" db="EMBL/GenBank/DDBJ databases">
        <authorList>
            <person name="Tran Van P."/>
        </authorList>
    </citation>
    <scope>NUCLEOTIDE SEQUENCE</scope>
</reference>
<keyword evidence="3" id="KW-1185">Reference proteome</keyword>
<dbReference type="Proteomes" id="UP000728032">
    <property type="component" value="Unassembled WGS sequence"/>
</dbReference>
<keyword evidence="1" id="KW-1133">Transmembrane helix</keyword>
<dbReference type="AlphaFoldDB" id="A0A7R9QKP6"/>
<feature type="transmembrane region" description="Helical" evidence="1">
    <location>
        <begin position="376"/>
        <end position="395"/>
    </location>
</feature>
<dbReference type="OrthoDB" id="6531772at2759"/>
<dbReference type="EMBL" id="CAJPVJ010002886">
    <property type="protein sequence ID" value="CAG2166916.1"/>
    <property type="molecule type" value="Genomic_DNA"/>
</dbReference>
<gene>
    <name evidence="2" type="ORF">ONB1V03_LOCUS6431</name>
</gene>
<name>A0A7R9QKP6_9ACAR</name>
<evidence type="ECO:0000313" key="2">
    <source>
        <dbReference type="EMBL" id="CAD7647801.1"/>
    </source>
</evidence>